<dbReference type="Proteomes" id="UP000008867">
    <property type="component" value="Chromosome 5"/>
</dbReference>
<dbReference type="HOGENOM" id="CLU_112588_0_0_1"/>
<accession>E6ZZR8</accession>
<dbReference type="eggNOG" id="ENOG502RE23">
    <property type="taxonomic scope" value="Eukaryota"/>
</dbReference>
<evidence type="ECO:0000256" key="1">
    <source>
        <dbReference type="SAM" id="MobiDB-lite"/>
    </source>
</evidence>
<dbReference type="OrthoDB" id="2552749at2759"/>
<dbReference type="EMBL" id="FQ311470">
    <property type="protein sequence ID" value="CBQ72748.1"/>
    <property type="molecule type" value="Genomic_DNA"/>
</dbReference>
<reference evidence="2 3" key="1">
    <citation type="journal article" date="2010" name="Science">
        <title>Pathogenicity determinants in smut fungi revealed by genome comparison.</title>
        <authorList>
            <person name="Schirawski J."/>
            <person name="Mannhaupt G."/>
            <person name="Muench K."/>
            <person name="Brefort T."/>
            <person name="Schipper K."/>
            <person name="Doehlemann G."/>
            <person name="Di Stasio M."/>
            <person name="Roessel N."/>
            <person name="Mendoza-Mendoza A."/>
            <person name="Pester D."/>
            <person name="Mueller O."/>
            <person name="Winterberg B."/>
            <person name="Meyer E."/>
            <person name="Ghareeb H."/>
            <person name="Wollenberg T."/>
            <person name="Muensterkoetter M."/>
            <person name="Wong P."/>
            <person name="Walter M."/>
            <person name="Stukenbrock E."/>
            <person name="Gueldener U."/>
            <person name="Kahmann R."/>
        </authorList>
    </citation>
    <scope>NUCLEOTIDE SEQUENCE [LARGE SCALE GENOMIC DNA]</scope>
    <source>
        <strain evidence="3">SRZ2</strain>
    </source>
</reference>
<sequence>MSTMPYQYLTFSDLYEEQVRSSAPSSPVMAATSSLSPVLLLPSASHDPSSHAHHRDLHPTRSHSQQQHRRHTRDAHGHAMLKTLTQDSDDVAPAVSPSSSSALHFDLLRVFKRKLSASSASAKKHAAHAHASDSSALSTSTSSRRSSFTAHGFASMHPVSAASSANTSPAISRQVTKNLSDYEAMLNNTARIEHEEEATRQSELQHYFNQAAQTGLSLRRF</sequence>
<gene>
    <name evidence="2" type="ORF">sr10763</name>
</gene>
<feature type="region of interest" description="Disordered" evidence="1">
    <location>
        <begin position="41"/>
        <end position="75"/>
    </location>
</feature>
<dbReference type="VEuPathDB" id="FungiDB:sr10763"/>
<protein>
    <submittedName>
        <fullName evidence="2">Uncharacterized protein</fullName>
    </submittedName>
</protein>
<name>E6ZZR8_SPORE</name>
<keyword evidence="3" id="KW-1185">Reference proteome</keyword>
<evidence type="ECO:0000313" key="2">
    <source>
        <dbReference type="EMBL" id="CBQ72748.1"/>
    </source>
</evidence>
<dbReference type="AlphaFoldDB" id="E6ZZR8"/>
<organism evidence="2 3">
    <name type="scientific">Sporisorium reilianum (strain SRZ2)</name>
    <name type="common">Maize head smut fungus</name>
    <dbReference type="NCBI Taxonomy" id="999809"/>
    <lineage>
        <taxon>Eukaryota</taxon>
        <taxon>Fungi</taxon>
        <taxon>Dikarya</taxon>
        <taxon>Basidiomycota</taxon>
        <taxon>Ustilaginomycotina</taxon>
        <taxon>Ustilaginomycetes</taxon>
        <taxon>Ustilaginales</taxon>
        <taxon>Ustilaginaceae</taxon>
        <taxon>Sporisorium</taxon>
    </lineage>
</organism>
<evidence type="ECO:0000313" key="3">
    <source>
        <dbReference type="Proteomes" id="UP000008867"/>
    </source>
</evidence>
<proteinExistence type="predicted"/>